<evidence type="ECO:0000256" key="1">
    <source>
        <dbReference type="ARBA" id="ARBA00023242"/>
    </source>
</evidence>
<comment type="caution">
    <text evidence="4">The sequence shown here is derived from an EMBL/GenBank/DDBJ whole genome shotgun (WGS) entry which is preliminary data.</text>
</comment>
<dbReference type="Gene3D" id="1.20.1270.220">
    <property type="match status" value="1"/>
</dbReference>
<comment type="subcellular location">
    <subcellularLocation>
        <location evidence="2">Nucleus</location>
    </subcellularLocation>
</comment>
<evidence type="ECO:0000313" key="5">
    <source>
        <dbReference type="Proteomes" id="UP001590950"/>
    </source>
</evidence>
<evidence type="ECO:0000259" key="3">
    <source>
        <dbReference type="PROSITE" id="PS51037"/>
    </source>
</evidence>
<dbReference type="InterPro" id="IPR016665">
    <property type="entry name" value="Sas5/TAF14"/>
</dbReference>
<reference evidence="4 5" key="1">
    <citation type="submission" date="2024-09" db="EMBL/GenBank/DDBJ databases">
        <title>Rethinking Asexuality: The Enigmatic Case of Functional Sexual Genes in Lepraria (Stereocaulaceae).</title>
        <authorList>
            <person name="Doellman M."/>
            <person name="Sun Y."/>
            <person name="Barcenas-Pena A."/>
            <person name="Lumbsch H.T."/>
            <person name="Grewe F."/>
        </authorList>
    </citation>
    <scope>NUCLEOTIDE SEQUENCE [LARGE SCALE GENOMIC DNA]</scope>
    <source>
        <strain evidence="4 5">Mercado 3170</strain>
    </source>
</reference>
<gene>
    <name evidence="4" type="ORF">N7G274_000078</name>
</gene>
<organism evidence="4 5">
    <name type="scientific">Stereocaulon virgatum</name>
    <dbReference type="NCBI Taxonomy" id="373712"/>
    <lineage>
        <taxon>Eukaryota</taxon>
        <taxon>Fungi</taxon>
        <taxon>Dikarya</taxon>
        <taxon>Ascomycota</taxon>
        <taxon>Pezizomycotina</taxon>
        <taxon>Lecanoromycetes</taxon>
        <taxon>OSLEUM clade</taxon>
        <taxon>Lecanoromycetidae</taxon>
        <taxon>Lecanorales</taxon>
        <taxon>Lecanorineae</taxon>
        <taxon>Stereocaulaceae</taxon>
        <taxon>Stereocaulon</taxon>
    </lineage>
</organism>
<proteinExistence type="predicted"/>
<dbReference type="PANTHER" id="PTHR23195">
    <property type="entry name" value="YEATS DOMAIN"/>
    <property type="match status" value="1"/>
</dbReference>
<dbReference type="Pfam" id="PF03366">
    <property type="entry name" value="YEATS"/>
    <property type="match status" value="1"/>
</dbReference>
<dbReference type="Gene3D" id="2.60.40.1970">
    <property type="entry name" value="YEATS domain"/>
    <property type="match status" value="1"/>
</dbReference>
<dbReference type="PIRSF" id="PIRSF016551">
    <property type="entry name" value="SAS5/TFIID_14"/>
    <property type="match status" value="1"/>
</dbReference>
<dbReference type="InterPro" id="IPR027353">
    <property type="entry name" value="NET_dom"/>
</dbReference>
<keyword evidence="5" id="KW-1185">Reference proteome</keyword>
<dbReference type="InterPro" id="IPR038704">
    <property type="entry name" value="YEAST_sf"/>
</dbReference>
<evidence type="ECO:0000256" key="2">
    <source>
        <dbReference type="PROSITE-ProRule" id="PRU00376"/>
    </source>
</evidence>
<dbReference type="InterPro" id="IPR005033">
    <property type="entry name" value="YEATS"/>
</dbReference>
<name>A0ABR4ATJ8_9LECA</name>
<dbReference type="Pfam" id="PF17035">
    <property type="entry name" value="BET"/>
    <property type="match status" value="1"/>
</dbReference>
<dbReference type="Proteomes" id="UP001590950">
    <property type="component" value="Unassembled WGS sequence"/>
</dbReference>
<accession>A0ABR4ATJ8</accession>
<protein>
    <recommendedName>
        <fullName evidence="3">YEATS domain-containing protein</fullName>
    </recommendedName>
</protein>
<dbReference type="InterPro" id="IPR055129">
    <property type="entry name" value="YEATS_dom"/>
</dbReference>
<sequence length="228" mass="26168">MPDVKRQIKIITEQRVTGNPADEMPLRSWNIEIHLISATGEDVPADCFEKAVYKLHETFEDRAVQTFKRPPFRIQEQGWGEFDMQIHLTAVDKGGEHIIAHDLNFQSEHYETKHSVTFKNPKPGLLEKLRASGPVTAEANGVRARDESAKKKKRPDKGIDMEKLADNLQKMGEDDLLHVVEMIHDNKSADSWTKNDVEQGEFQVDLYTLPDSLIRSLWDYTIEHLPRA</sequence>
<dbReference type="EMBL" id="JBEFKJ010000001">
    <property type="protein sequence ID" value="KAL2048167.1"/>
    <property type="molecule type" value="Genomic_DNA"/>
</dbReference>
<dbReference type="InterPro" id="IPR038336">
    <property type="entry name" value="NET_sf"/>
</dbReference>
<dbReference type="CDD" id="cd16905">
    <property type="entry name" value="YEATS_Taf14_like"/>
    <property type="match status" value="1"/>
</dbReference>
<keyword evidence="1 2" id="KW-0539">Nucleus</keyword>
<feature type="domain" description="YEATS" evidence="3">
    <location>
        <begin position="1"/>
        <end position="132"/>
    </location>
</feature>
<evidence type="ECO:0000313" key="4">
    <source>
        <dbReference type="EMBL" id="KAL2048167.1"/>
    </source>
</evidence>
<dbReference type="PROSITE" id="PS51037">
    <property type="entry name" value="YEATS"/>
    <property type="match status" value="1"/>
</dbReference>